<dbReference type="RefSeq" id="WP_052605539.1">
    <property type="nucleotide sequence ID" value="NZ_JXYS01000060.1"/>
</dbReference>
<dbReference type="OrthoDB" id="358773at2"/>
<sequence>MARRRIGLVFRIPESQREQILGISRALGNPGAGVMEPHITIASPSSFSKSEISALLIDLGRILSDYEPFAIRIGGSGCFRGEKNVLFLEVDPDPILFDFAEVVHSGFDSSPRSFDYVPHVTLYDFCSLELIELAKVHLSGYRSLFMAEMLSLFVQNSKGSWSSYCDISFGGVTKGSQGGQPLTYLRLGSSGAWLDDLFDGGRFGMTFSSYGFDLLVSGLHRGRGHSLVAFSRERPVGFITGYSSGALMVVDGIYVVENERGFGLSAGLFDQLVLFSRQSGARALVGFFDCKYYEAEVVASIFRGRGGVECDPALLGSYRSGIAAYSLNLANL</sequence>
<dbReference type="Gene3D" id="3.90.1140.10">
    <property type="entry name" value="Cyclic phosphodiesterase"/>
    <property type="match status" value="1"/>
</dbReference>
<dbReference type="InterPro" id="IPR050580">
    <property type="entry name" value="2H_phosphoesterase_YjcG-like"/>
</dbReference>
<evidence type="ECO:0000313" key="1">
    <source>
        <dbReference type="EMBL" id="KJF17247.1"/>
    </source>
</evidence>
<name>A0A0D8HHI3_9ACTN</name>
<dbReference type="AlphaFoldDB" id="A0A0D8HHI3"/>
<accession>A0A0D8HHI3</accession>
<dbReference type="InterPro" id="IPR009097">
    <property type="entry name" value="Cyclic_Pdiesterase"/>
</dbReference>
<protein>
    <submittedName>
        <fullName evidence="1">Uncharacterized protein</fullName>
    </submittedName>
</protein>
<dbReference type="EMBL" id="JXYS01000060">
    <property type="protein sequence ID" value="KJF17247.1"/>
    <property type="molecule type" value="Genomic_DNA"/>
</dbReference>
<dbReference type="PANTHER" id="PTHR40037">
    <property type="entry name" value="PHOSPHOESTERASE YJCG-RELATED"/>
    <property type="match status" value="1"/>
</dbReference>
<dbReference type="STRING" id="1280514.AXFE_18800"/>
<comment type="caution">
    <text evidence="1">The sequence shown here is derived from an EMBL/GenBank/DDBJ whole genome shotgun (WGS) entry which is preliminary data.</text>
</comment>
<dbReference type="SUPFAM" id="SSF55144">
    <property type="entry name" value="LigT-like"/>
    <property type="match status" value="1"/>
</dbReference>
<dbReference type="CDD" id="cd04301">
    <property type="entry name" value="NAT_SF"/>
    <property type="match status" value="1"/>
</dbReference>
<dbReference type="InterPro" id="IPR016181">
    <property type="entry name" value="Acyl_CoA_acyltransferase"/>
</dbReference>
<dbReference type="Gene3D" id="3.40.630.30">
    <property type="match status" value="1"/>
</dbReference>
<reference evidence="1 2" key="1">
    <citation type="submission" date="2015-01" db="EMBL/GenBank/DDBJ databases">
        <title>Draft genome of the acidophilic iron oxidizer Acidithrix ferrooxidans strain Py-F3.</title>
        <authorList>
            <person name="Poehlein A."/>
            <person name="Eisen S."/>
            <person name="Schloemann M."/>
            <person name="Johnson B.D."/>
            <person name="Daniel R."/>
            <person name="Muehling M."/>
        </authorList>
    </citation>
    <scope>NUCLEOTIDE SEQUENCE [LARGE SCALE GENOMIC DNA]</scope>
    <source>
        <strain evidence="1 2">Py-F3</strain>
    </source>
</reference>
<proteinExistence type="predicted"/>
<dbReference type="SUPFAM" id="SSF55729">
    <property type="entry name" value="Acyl-CoA N-acyltransferases (Nat)"/>
    <property type="match status" value="1"/>
</dbReference>
<evidence type="ECO:0000313" key="2">
    <source>
        <dbReference type="Proteomes" id="UP000032360"/>
    </source>
</evidence>
<dbReference type="Proteomes" id="UP000032360">
    <property type="component" value="Unassembled WGS sequence"/>
</dbReference>
<organism evidence="1 2">
    <name type="scientific">Acidithrix ferrooxidans</name>
    <dbReference type="NCBI Taxonomy" id="1280514"/>
    <lineage>
        <taxon>Bacteria</taxon>
        <taxon>Bacillati</taxon>
        <taxon>Actinomycetota</taxon>
        <taxon>Acidimicrobiia</taxon>
        <taxon>Acidimicrobiales</taxon>
        <taxon>Acidimicrobiaceae</taxon>
        <taxon>Acidithrix</taxon>
    </lineage>
</organism>
<gene>
    <name evidence="1" type="ORF">AXFE_18800</name>
</gene>
<dbReference type="PANTHER" id="PTHR40037:SF1">
    <property type="entry name" value="PHOSPHOESTERASE SAOUHSC_00951-RELATED"/>
    <property type="match status" value="1"/>
</dbReference>
<dbReference type="Pfam" id="PF13563">
    <property type="entry name" value="2_5_RNA_ligase2"/>
    <property type="match status" value="1"/>
</dbReference>
<keyword evidence="2" id="KW-1185">Reference proteome</keyword>